<evidence type="ECO:0000256" key="1">
    <source>
        <dbReference type="ARBA" id="ARBA00010641"/>
    </source>
</evidence>
<dbReference type="InterPro" id="IPR013325">
    <property type="entry name" value="RNA_pol_sigma_r2"/>
</dbReference>
<reference evidence="8" key="1">
    <citation type="submission" date="2019-09" db="EMBL/GenBank/DDBJ databases">
        <title>Characterisation of the sponge microbiome using genome-centric metagenomics.</title>
        <authorList>
            <person name="Engelberts J.P."/>
            <person name="Robbins S.J."/>
            <person name="De Goeij J.M."/>
            <person name="Aranda M."/>
            <person name="Bell S.C."/>
            <person name="Webster N.S."/>
        </authorList>
    </citation>
    <scope>NUCLEOTIDE SEQUENCE</scope>
    <source>
        <strain evidence="8">SB0664_bin_27</strain>
    </source>
</reference>
<accession>A0A6B0Z0C0</accession>
<dbReference type="SUPFAM" id="SSF88946">
    <property type="entry name" value="Sigma2 domain of RNA polymerase sigma factors"/>
    <property type="match status" value="1"/>
</dbReference>
<feature type="domain" description="RNA polymerase sigma factor 70 region 4 type 2" evidence="7">
    <location>
        <begin position="148"/>
        <end position="200"/>
    </location>
</feature>
<dbReference type="InterPro" id="IPR013249">
    <property type="entry name" value="RNA_pol_sigma70_r4_t2"/>
</dbReference>
<dbReference type="InterPro" id="IPR014284">
    <property type="entry name" value="RNA_pol_sigma-70_dom"/>
</dbReference>
<evidence type="ECO:0000256" key="4">
    <source>
        <dbReference type="ARBA" id="ARBA00023163"/>
    </source>
</evidence>
<dbReference type="GO" id="GO:0016987">
    <property type="term" value="F:sigma factor activity"/>
    <property type="evidence" value="ECO:0007669"/>
    <property type="project" value="UniProtKB-KW"/>
</dbReference>
<evidence type="ECO:0000259" key="6">
    <source>
        <dbReference type="Pfam" id="PF04542"/>
    </source>
</evidence>
<dbReference type="GO" id="GO:0006352">
    <property type="term" value="P:DNA-templated transcription initiation"/>
    <property type="evidence" value="ECO:0007669"/>
    <property type="project" value="InterPro"/>
</dbReference>
<dbReference type="NCBIfam" id="TIGR02937">
    <property type="entry name" value="sigma70-ECF"/>
    <property type="match status" value="1"/>
</dbReference>
<keyword evidence="3" id="KW-0731">Sigma factor</keyword>
<dbReference type="InterPro" id="IPR007627">
    <property type="entry name" value="RNA_pol_sigma70_r2"/>
</dbReference>
<dbReference type="PANTHER" id="PTHR43133:SF57">
    <property type="entry name" value="RNA POLYMERASE SIGMA-70 FACTOR"/>
    <property type="match status" value="1"/>
</dbReference>
<comment type="caution">
    <text evidence="8">The sequence shown here is derived from an EMBL/GenBank/DDBJ whole genome shotgun (WGS) entry which is preliminary data.</text>
</comment>
<feature type="domain" description="RNA polymerase sigma-70 region 2" evidence="6">
    <location>
        <begin position="50"/>
        <end position="119"/>
    </location>
</feature>
<dbReference type="Gene3D" id="1.10.1740.10">
    <property type="match status" value="1"/>
</dbReference>
<comment type="similarity">
    <text evidence="1">Belongs to the sigma-70 factor family. ECF subfamily.</text>
</comment>
<evidence type="ECO:0000256" key="2">
    <source>
        <dbReference type="ARBA" id="ARBA00023015"/>
    </source>
</evidence>
<protein>
    <submittedName>
        <fullName evidence="8">Sigma-70 family RNA polymerase sigma factor</fullName>
    </submittedName>
</protein>
<dbReference type="GO" id="GO:0003677">
    <property type="term" value="F:DNA binding"/>
    <property type="evidence" value="ECO:0007669"/>
    <property type="project" value="InterPro"/>
</dbReference>
<evidence type="ECO:0000259" key="7">
    <source>
        <dbReference type="Pfam" id="PF08281"/>
    </source>
</evidence>
<evidence type="ECO:0000256" key="5">
    <source>
        <dbReference type="SAM" id="MobiDB-lite"/>
    </source>
</evidence>
<evidence type="ECO:0000313" key="8">
    <source>
        <dbReference type="EMBL" id="MXY95905.1"/>
    </source>
</evidence>
<gene>
    <name evidence="8" type="ORF">F4Y42_20900</name>
</gene>
<dbReference type="AlphaFoldDB" id="A0A6B0Z0C0"/>
<sequence length="225" mass="25865">MNGNALNEADRSANGSRPGRTAPDSQEEERAIESALVARAKKDTQAFGELYERYVDRIYSYVYSRVQNAEDAEDLTARIFYRALDRLDRYEDRGLPFGAWLFRIAHNLVANWHRDQGRRTFVPIDGMVVPGERRDEPEATAERREGEEALWAAIERLPEERRRLLFHKFGDQLTNIEIGELMQKSEGAIKSLYFRTLAALRRDLSEQFEDGEAEGTPSVSEHKGK</sequence>
<dbReference type="InterPro" id="IPR039425">
    <property type="entry name" value="RNA_pol_sigma-70-like"/>
</dbReference>
<keyword evidence="2" id="KW-0805">Transcription regulation</keyword>
<dbReference type="Gene3D" id="1.10.10.10">
    <property type="entry name" value="Winged helix-like DNA-binding domain superfamily/Winged helix DNA-binding domain"/>
    <property type="match status" value="1"/>
</dbReference>
<dbReference type="Pfam" id="PF08281">
    <property type="entry name" value="Sigma70_r4_2"/>
    <property type="match status" value="1"/>
</dbReference>
<feature type="region of interest" description="Disordered" evidence="5">
    <location>
        <begin position="1"/>
        <end position="31"/>
    </location>
</feature>
<dbReference type="Pfam" id="PF04542">
    <property type="entry name" value="Sigma70_r2"/>
    <property type="match status" value="1"/>
</dbReference>
<organism evidence="8">
    <name type="scientific">Caldilineaceae bacterium SB0664_bin_27</name>
    <dbReference type="NCBI Taxonomy" id="2605260"/>
    <lineage>
        <taxon>Bacteria</taxon>
        <taxon>Bacillati</taxon>
        <taxon>Chloroflexota</taxon>
        <taxon>Caldilineae</taxon>
        <taxon>Caldilineales</taxon>
        <taxon>Caldilineaceae</taxon>
    </lineage>
</organism>
<dbReference type="EMBL" id="VXRG01000180">
    <property type="protein sequence ID" value="MXY95905.1"/>
    <property type="molecule type" value="Genomic_DNA"/>
</dbReference>
<keyword evidence="4" id="KW-0804">Transcription</keyword>
<dbReference type="SUPFAM" id="SSF88659">
    <property type="entry name" value="Sigma3 and sigma4 domains of RNA polymerase sigma factors"/>
    <property type="match status" value="1"/>
</dbReference>
<dbReference type="PANTHER" id="PTHR43133">
    <property type="entry name" value="RNA POLYMERASE ECF-TYPE SIGMA FACTO"/>
    <property type="match status" value="1"/>
</dbReference>
<dbReference type="InterPro" id="IPR036388">
    <property type="entry name" value="WH-like_DNA-bd_sf"/>
</dbReference>
<proteinExistence type="inferred from homology"/>
<dbReference type="InterPro" id="IPR013324">
    <property type="entry name" value="RNA_pol_sigma_r3/r4-like"/>
</dbReference>
<name>A0A6B0Z0C0_9CHLR</name>
<evidence type="ECO:0000256" key="3">
    <source>
        <dbReference type="ARBA" id="ARBA00023082"/>
    </source>
</evidence>